<dbReference type="InParanoid" id="D1YZX2"/>
<name>D1YZX2_METPS</name>
<organism evidence="1 2">
    <name type="scientific">Methanocella paludicola (strain DSM 17711 / JCM 13418 / NBRC 101707 / SANAE)</name>
    <dbReference type="NCBI Taxonomy" id="304371"/>
    <lineage>
        <taxon>Archaea</taxon>
        <taxon>Methanobacteriati</taxon>
        <taxon>Methanobacteriota</taxon>
        <taxon>Stenosarchaea group</taxon>
        <taxon>Methanomicrobia</taxon>
        <taxon>Methanocellales</taxon>
        <taxon>Methanocellaceae</taxon>
        <taxon>Methanocella</taxon>
    </lineage>
</organism>
<dbReference type="KEGG" id="mpd:MCP_1922"/>
<reference evidence="1 2" key="1">
    <citation type="journal article" date="2007" name="Appl. Environ. Microbiol.">
        <title>Isolation of key methanogens for global methane emission from rice paddy fields: a novel isolate affiliated with the clone cluster rice cluster I.</title>
        <authorList>
            <person name="Sakai S."/>
            <person name="Imachi H."/>
            <person name="Sekiguchi Y."/>
            <person name="Ohashi A."/>
            <person name="Harada H."/>
            <person name="Kamagata Y."/>
        </authorList>
    </citation>
    <scope>NUCLEOTIDE SEQUENCE [LARGE SCALE GENOMIC DNA]</scope>
    <source>
        <strain evidence="2">DSM 17711 / JCM 13418 / NBRC 101707 / SANAE</strain>
    </source>
</reference>
<dbReference type="AlphaFoldDB" id="D1YZX2"/>
<reference evidence="2" key="3">
    <citation type="journal article" date="2011" name="PLoS ONE">
        <title>Genome sequence of a mesophilic hydrogenotrophic methanogen Methanocella paludicola, the first cultivated representative of the order Methanocellales.</title>
        <authorList>
            <person name="Sakai S."/>
            <person name="Takaki Y."/>
            <person name="Shimamura S."/>
            <person name="Sekine M."/>
            <person name="Tajima T."/>
            <person name="Kosugi H."/>
            <person name="Ichikawa N."/>
            <person name="Tasumi E."/>
            <person name="Hiraki A.T."/>
            <person name="Shimizu A."/>
            <person name="Kato Y."/>
            <person name="Nishiko R."/>
            <person name="Mori K."/>
            <person name="Fujita N."/>
            <person name="Imachi H."/>
            <person name="Takai K."/>
        </authorList>
    </citation>
    <scope>NUCLEOTIDE SEQUENCE [LARGE SCALE GENOMIC DNA]</scope>
    <source>
        <strain evidence="2">DSM 17711 / JCM 13418 / NBRC 101707 / SANAE</strain>
    </source>
</reference>
<keyword evidence="2" id="KW-1185">Reference proteome</keyword>
<dbReference type="EMBL" id="AP011532">
    <property type="protein sequence ID" value="BAI61994.1"/>
    <property type="molecule type" value="Genomic_DNA"/>
</dbReference>
<evidence type="ECO:0000313" key="1">
    <source>
        <dbReference type="EMBL" id="BAI61994.1"/>
    </source>
</evidence>
<protein>
    <submittedName>
        <fullName evidence="1">Uncharacterized protein</fullName>
    </submittedName>
</protein>
<sequence>MDRGGTMLEDWKRTTVRRWNDEDAFRREHGRTIEEVEKQLERMRLACGPGMEGILTP</sequence>
<dbReference type="Proteomes" id="UP000001882">
    <property type="component" value="Chromosome"/>
</dbReference>
<proteinExistence type="predicted"/>
<accession>D1YZX2</accession>
<reference evidence="1 2" key="2">
    <citation type="journal article" date="2008" name="Int. J. Syst. Evol. Microbiol.">
        <title>Methanocella paludicola gen. nov., sp. nov., a methane-producing archaeon, the first isolate of the lineage 'Rice Cluster I', and proposal of the new archaeal order Methanocellales ord. nov.</title>
        <authorList>
            <person name="Sakai S."/>
            <person name="Imachi H."/>
            <person name="Hanada S."/>
            <person name="Ohashi A."/>
            <person name="Harada H."/>
            <person name="Kamagata Y."/>
        </authorList>
    </citation>
    <scope>NUCLEOTIDE SEQUENCE [LARGE SCALE GENOMIC DNA]</scope>
    <source>
        <strain evidence="2">DSM 17711 / JCM 13418 / NBRC 101707 / SANAE</strain>
    </source>
</reference>
<evidence type="ECO:0000313" key="2">
    <source>
        <dbReference type="Proteomes" id="UP000001882"/>
    </source>
</evidence>
<gene>
    <name evidence="1" type="ordered locus">MCP_1922</name>
</gene>